<dbReference type="RefSeq" id="XP_040966030.1">
    <property type="nucleotide sequence ID" value="XM_041110096.1"/>
</dbReference>
<dbReference type="GeneID" id="121225689"/>
<dbReference type="RefSeq" id="XP_040966028.1">
    <property type="nucleotide sequence ID" value="XM_041110094.1"/>
</dbReference>
<reference evidence="2 3" key="2">
    <citation type="submission" date="2025-05" db="UniProtKB">
        <authorList>
            <consortium name="RefSeq"/>
        </authorList>
    </citation>
    <scope>IDENTIFICATION</scope>
</reference>
<gene>
    <name evidence="2 3 4" type="primary">LOC121225689</name>
</gene>
<protein>
    <submittedName>
        <fullName evidence="2 3">Uncharacterized protein isoform X1</fullName>
    </submittedName>
</protein>
<dbReference type="RefSeq" id="XP_040966029.1">
    <property type="nucleotide sequence ID" value="XM_041110095.1"/>
</dbReference>
<evidence type="ECO:0000313" key="4">
    <source>
        <dbReference type="RefSeq" id="XP_040966030.1"/>
    </source>
</evidence>
<evidence type="ECO:0000313" key="1">
    <source>
        <dbReference type="Proteomes" id="UP000818029"/>
    </source>
</evidence>
<keyword evidence="1" id="KW-1185">Reference proteome</keyword>
<proteinExistence type="predicted"/>
<dbReference type="Proteomes" id="UP000818029">
    <property type="component" value="Chromosome D13"/>
</dbReference>
<evidence type="ECO:0000313" key="2">
    <source>
        <dbReference type="RefSeq" id="XP_040966028.1"/>
    </source>
</evidence>
<organism evidence="1 4">
    <name type="scientific">Gossypium hirsutum</name>
    <name type="common">Upland cotton</name>
    <name type="synonym">Gossypium mexicanum</name>
    <dbReference type="NCBI Taxonomy" id="3635"/>
    <lineage>
        <taxon>Eukaryota</taxon>
        <taxon>Viridiplantae</taxon>
        <taxon>Streptophyta</taxon>
        <taxon>Embryophyta</taxon>
        <taxon>Tracheophyta</taxon>
        <taxon>Spermatophyta</taxon>
        <taxon>Magnoliopsida</taxon>
        <taxon>eudicotyledons</taxon>
        <taxon>Gunneridae</taxon>
        <taxon>Pentapetalae</taxon>
        <taxon>rosids</taxon>
        <taxon>malvids</taxon>
        <taxon>Malvales</taxon>
        <taxon>Malvaceae</taxon>
        <taxon>Malvoideae</taxon>
        <taxon>Gossypium</taxon>
    </lineage>
</organism>
<accession>A0ABM3BG50</accession>
<evidence type="ECO:0000313" key="3">
    <source>
        <dbReference type="RefSeq" id="XP_040966029.1"/>
    </source>
</evidence>
<sequence length="96" mass="11151">MDLLLTQSKEEGYAELNFLATIIPGIMVSKEKVMDEAHSTDYSLVLVIDRWTCFLLRVLQNSIFLQPLFQIWVGLEDKICGPRVLIIYDTWNNNMK</sequence>
<name>A0ABM3BG50_GOSHI</name>
<reference evidence="1" key="1">
    <citation type="journal article" date="2020" name="Nat. Genet.">
        <title>Genomic diversifications of five Gossypium allopolyploid species and their impact on cotton improvement.</title>
        <authorList>
            <person name="Chen Z.J."/>
            <person name="Sreedasyam A."/>
            <person name="Ando A."/>
            <person name="Song Q."/>
            <person name="De Santiago L.M."/>
            <person name="Hulse-Kemp A.M."/>
            <person name="Ding M."/>
            <person name="Ye W."/>
            <person name="Kirkbride R.C."/>
            <person name="Jenkins J."/>
            <person name="Plott C."/>
            <person name="Lovell J."/>
            <person name="Lin Y.M."/>
            <person name="Vaughn R."/>
            <person name="Liu B."/>
            <person name="Simpson S."/>
            <person name="Scheffler B.E."/>
            <person name="Wen L."/>
            <person name="Saski C.A."/>
            <person name="Grover C.E."/>
            <person name="Hu G."/>
            <person name="Conover J.L."/>
            <person name="Carlson J.W."/>
            <person name="Shu S."/>
            <person name="Boston L.B."/>
            <person name="Williams M."/>
            <person name="Peterson D.G."/>
            <person name="McGee K."/>
            <person name="Jones D.C."/>
            <person name="Wendel J.F."/>
            <person name="Stelly D.M."/>
            <person name="Grimwood J."/>
            <person name="Schmutz J."/>
        </authorList>
    </citation>
    <scope>NUCLEOTIDE SEQUENCE [LARGE SCALE GENOMIC DNA]</scope>
    <source>
        <strain evidence="1">cv. TM-1</strain>
    </source>
</reference>